<evidence type="ECO:0000313" key="2">
    <source>
        <dbReference type="EMBL" id="GAA4815804.1"/>
    </source>
</evidence>
<keyword evidence="3" id="KW-1185">Reference proteome</keyword>
<dbReference type="EMBL" id="BAABJW010000004">
    <property type="protein sequence ID" value="GAA4815804.1"/>
    <property type="molecule type" value="Genomic_DNA"/>
</dbReference>
<evidence type="ECO:0000256" key="1">
    <source>
        <dbReference type="SAM" id="Phobius"/>
    </source>
</evidence>
<dbReference type="Proteomes" id="UP001501433">
    <property type="component" value="Unassembled WGS sequence"/>
</dbReference>
<reference evidence="3" key="1">
    <citation type="journal article" date="2019" name="Int. J. Syst. Evol. Microbiol.">
        <title>The Global Catalogue of Microorganisms (GCM) 10K type strain sequencing project: providing services to taxonomists for standard genome sequencing and annotation.</title>
        <authorList>
            <consortium name="The Broad Institute Genomics Platform"/>
            <consortium name="The Broad Institute Genome Sequencing Center for Infectious Disease"/>
            <person name="Wu L."/>
            <person name="Ma J."/>
        </authorList>
    </citation>
    <scope>NUCLEOTIDE SEQUENCE [LARGE SCALE GENOMIC DNA]</scope>
    <source>
        <strain evidence="3">JCM 18325</strain>
    </source>
</reference>
<protein>
    <recommendedName>
        <fullName evidence="4">DUF3784 domain-containing protein</fullName>
    </recommendedName>
</protein>
<sequence length="130" mass="14703">MILAILITGCLFIAMAYILTESNAKYLLSGYNTMNEEEQKNFDLKRFLPFFKSFHIVLGITTIMVGLILKFLISDFASGLLLAIYPVLAYIYFLQKSNTFYKGKSPITSRIGIVVLCVILVFITIKLLTN</sequence>
<evidence type="ECO:0008006" key="4">
    <source>
        <dbReference type="Google" id="ProtNLM"/>
    </source>
</evidence>
<dbReference type="RefSeq" id="WP_345277327.1">
    <property type="nucleotide sequence ID" value="NZ_BAABJW010000004.1"/>
</dbReference>
<feature type="transmembrane region" description="Helical" evidence="1">
    <location>
        <begin position="107"/>
        <end position="128"/>
    </location>
</feature>
<keyword evidence="1" id="KW-0472">Membrane</keyword>
<proteinExistence type="predicted"/>
<dbReference type="Pfam" id="PF12650">
    <property type="entry name" value="DUF3784"/>
    <property type="match status" value="1"/>
</dbReference>
<feature type="transmembrane region" description="Helical" evidence="1">
    <location>
        <begin position="50"/>
        <end position="69"/>
    </location>
</feature>
<comment type="caution">
    <text evidence="2">The sequence shown here is derived from an EMBL/GenBank/DDBJ whole genome shotgun (WGS) entry which is preliminary data.</text>
</comment>
<name>A0ABP9CS12_9FLAO</name>
<keyword evidence="1" id="KW-0812">Transmembrane</keyword>
<dbReference type="InterPro" id="IPR017259">
    <property type="entry name" value="UCP037672"/>
</dbReference>
<accession>A0ABP9CS12</accession>
<evidence type="ECO:0000313" key="3">
    <source>
        <dbReference type="Proteomes" id="UP001501433"/>
    </source>
</evidence>
<organism evidence="2 3">
    <name type="scientific">Litoribaculum gwangyangense</name>
    <dbReference type="NCBI Taxonomy" id="1130722"/>
    <lineage>
        <taxon>Bacteria</taxon>
        <taxon>Pseudomonadati</taxon>
        <taxon>Bacteroidota</taxon>
        <taxon>Flavobacteriia</taxon>
        <taxon>Flavobacteriales</taxon>
        <taxon>Flavobacteriaceae</taxon>
        <taxon>Litoribaculum</taxon>
    </lineage>
</organism>
<keyword evidence="1" id="KW-1133">Transmembrane helix</keyword>
<gene>
    <name evidence="2" type="ORF">GCM10023330_24980</name>
</gene>
<feature type="transmembrane region" description="Helical" evidence="1">
    <location>
        <begin position="76"/>
        <end position="95"/>
    </location>
</feature>